<evidence type="ECO:0000256" key="7">
    <source>
        <dbReference type="ARBA" id="ARBA00022989"/>
    </source>
</evidence>
<accession>A0A4Y7J7X8</accession>
<dbReference type="STRING" id="3469.A0A4Y7J7X8"/>
<feature type="transmembrane region" description="Helical" evidence="9">
    <location>
        <begin position="192"/>
        <end position="214"/>
    </location>
</feature>
<dbReference type="FunFam" id="1.20.1280.290:FF:000001">
    <property type="entry name" value="Bidirectional sugar transporter SWEET"/>
    <property type="match status" value="1"/>
</dbReference>
<evidence type="ECO:0000256" key="8">
    <source>
        <dbReference type="ARBA" id="ARBA00023136"/>
    </source>
</evidence>
<dbReference type="PANTHER" id="PTHR10791">
    <property type="entry name" value="RAG1-ACTIVATING PROTEIN 1"/>
    <property type="match status" value="1"/>
</dbReference>
<dbReference type="Pfam" id="PF03083">
    <property type="entry name" value="MtN3_slv"/>
    <property type="match status" value="2"/>
</dbReference>
<evidence type="ECO:0000256" key="4">
    <source>
        <dbReference type="ARBA" id="ARBA00022597"/>
    </source>
</evidence>
<evidence type="ECO:0000256" key="6">
    <source>
        <dbReference type="ARBA" id="ARBA00022737"/>
    </source>
</evidence>
<keyword evidence="11" id="KW-1185">Reference proteome</keyword>
<evidence type="ECO:0000256" key="5">
    <source>
        <dbReference type="ARBA" id="ARBA00022692"/>
    </source>
</evidence>
<keyword evidence="7 9" id="KW-1133">Transmembrane helix</keyword>
<evidence type="ECO:0000256" key="1">
    <source>
        <dbReference type="ARBA" id="ARBA00004127"/>
    </source>
</evidence>
<keyword evidence="6" id="KW-0677">Repeat</keyword>
<comment type="subcellular location">
    <subcellularLocation>
        <location evidence="9">Cell membrane</location>
        <topology evidence="9">Multi-pass membrane protein</topology>
    </subcellularLocation>
    <subcellularLocation>
        <location evidence="1">Endomembrane system</location>
        <topology evidence="1">Multi-pass membrane protein</topology>
    </subcellularLocation>
</comment>
<evidence type="ECO:0000313" key="11">
    <source>
        <dbReference type="Proteomes" id="UP000316621"/>
    </source>
</evidence>
<dbReference type="AlphaFoldDB" id="A0A4Y7J7X8"/>
<feature type="transmembrane region" description="Helical" evidence="9">
    <location>
        <begin position="132"/>
        <end position="152"/>
    </location>
</feature>
<evidence type="ECO:0000256" key="9">
    <source>
        <dbReference type="RuleBase" id="RU910715"/>
    </source>
</evidence>
<feature type="transmembrane region" description="Helical" evidence="9">
    <location>
        <begin position="105"/>
        <end position="126"/>
    </location>
</feature>
<comment type="similarity">
    <text evidence="2 9">Belongs to the SWEET sugar transporter family.</text>
</comment>
<keyword evidence="4 9" id="KW-0762">Sugar transport</keyword>
<evidence type="ECO:0000256" key="2">
    <source>
        <dbReference type="ARBA" id="ARBA00007809"/>
    </source>
</evidence>
<dbReference type="PANTHER" id="PTHR10791:SF130">
    <property type="entry name" value="BIDIRECTIONAL SUGAR TRANSPORTER SWEET6-RELATED"/>
    <property type="match status" value="1"/>
</dbReference>
<keyword evidence="5 9" id="KW-0812">Transmembrane</keyword>
<dbReference type="OrthoDB" id="409725at2759"/>
<feature type="transmembrane region" description="Helical" evidence="9">
    <location>
        <begin position="164"/>
        <end position="186"/>
    </location>
</feature>
<feature type="transmembrane region" description="Helical" evidence="9">
    <location>
        <begin position="71"/>
        <end position="93"/>
    </location>
</feature>
<dbReference type="Gene3D" id="1.20.1280.290">
    <property type="match status" value="2"/>
</dbReference>
<comment type="function">
    <text evidence="9">Mediates both low-affinity uptake and efflux of sugar across the membrane.</text>
</comment>
<dbReference type="EMBL" id="CM010717">
    <property type="protein sequence ID" value="RZC56576.1"/>
    <property type="molecule type" value="Genomic_DNA"/>
</dbReference>
<keyword evidence="3 9" id="KW-0813">Transport</keyword>
<evidence type="ECO:0000256" key="3">
    <source>
        <dbReference type="ARBA" id="ARBA00022448"/>
    </source>
</evidence>
<evidence type="ECO:0000313" key="10">
    <source>
        <dbReference type="EMBL" id="RZC56576.1"/>
    </source>
</evidence>
<dbReference type="GO" id="GO:0005886">
    <property type="term" value="C:plasma membrane"/>
    <property type="evidence" value="ECO:0007669"/>
    <property type="project" value="UniProtKB-SubCell"/>
</dbReference>
<protein>
    <recommendedName>
        <fullName evidence="9">Bidirectional sugar transporter SWEET</fullName>
    </recommendedName>
</protein>
<reference evidence="10 11" key="1">
    <citation type="journal article" date="2018" name="Science">
        <title>The opium poppy genome and morphinan production.</title>
        <authorList>
            <person name="Guo L."/>
            <person name="Winzer T."/>
            <person name="Yang X."/>
            <person name="Li Y."/>
            <person name="Ning Z."/>
            <person name="He Z."/>
            <person name="Teodor R."/>
            <person name="Lu Y."/>
            <person name="Bowser T.A."/>
            <person name="Graham I.A."/>
            <person name="Ye K."/>
        </authorList>
    </citation>
    <scope>NUCLEOTIDE SEQUENCE [LARGE SCALE GENOMIC DNA]</scope>
    <source>
        <strain evidence="11">cv. HN1</strain>
        <tissue evidence="10">Leaves</tissue>
    </source>
</reference>
<name>A0A4Y7J7X8_PAPSO</name>
<dbReference type="InterPro" id="IPR047664">
    <property type="entry name" value="SWEET"/>
</dbReference>
<proteinExistence type="inferred from homology"/>
<gene>
    <name evidence="10" type="ORF">C5167_015433</name>
</gene>
<sequence length="258" mass="28746">MVSADAIRTAVGILGNVIALALFLSPVPTFIQIWKKRSVEQFSPAPYLATLLNCMLWVLYGLPIVHPHSMLVITINGTGFVIELSYVLLYIYYSEGKMRLRVLAIFLLECLFVAVTTVLVLTLAHTHERRSLIVGSMCVFVCILMYVAPLSVMKMVLTTRSVEYMPFFLSLASFANGVCWTTYALIRFDLFITIPNGLGTLFGLGQLILYATFYKSTQRQIAERKSKGEMSLTEVVVMNGDPKKVANGNHAASEIRET</sequence>
<feature type="transmembrane region" description="Helical" evidence="9">
    <location>
        <begin position="6"/>
        <end position="24"/>
    </location>
</feature>
<organism evidence="10 11">
    <name type="scientific">Papaver somniferum</name>
    <name type="common">Opium poppy</name>
    <dbReference type="NCBI Taxonomy" id="3469"/>
    <lineage>
        <taxon>Eukaryota</taxon>
        <taxon>Viridiplantae</taxon>
        <taxon>Streptophyta</taxon>
        <taxon>Embryophyta</taxon>
        <taxon>Tracheophyta</taxon>
        <taxon>Spermatophyta</taxon>
        <taxon>Magnoliopsida</taxon>
        <taxon>Ranunculales</taxon>
        <taxon>Papaveraceae</taxon>
        <taxon>Papaveroideae</taxon>
        <taxon>Papaver</taxon>
    </lineage>
</organism>
<feature type="transmembrane region" description="Helical" evidence="9">
    <location>
        <begin position="45"/>
        <end position="65"/>
    </location>
</feature>
<dbReference type="Proteomes" id="UP000316621">
    <property type="component" value="Chromosome 3"/>
</dbReference>
<dbReference type="GO" id="GO:0051119">
    <property type="term" value="F:sugar transmembrane transporter activity"/>
    <property type="evidence" value="ECO:0007669"/>
    <property type="project" value="InterPro"/>
</dbReference>
<dbReference type="Gramene" id="RZC56576">
    <property type="protein sequence ID" value="RZC56576"/>
    <property type="gene ID" value="C5167_015433"/>
</dbReference>
<dbReference type="FunFam" id="1.20.1280.290:FF:000002">
    <property type="entry name" value="Bidirectional sugar transporter SWEET"/>
    <property type="match status" value="1"/>
</dbReference>
<dbReference type="InterPro" id="IPR004316">
    <property type="entry name" value="SWEET_rpt"/>
</dbReference>
<dbReference type="OMA" id="MIFCNCY"/>
<keyword evidence="8 9" id="KW-0472">Membrane</keyword>
<dbReference type="GO" id="GO:0012505">
    <property type="term" value="C:endomembrane system"/>
    <property type="evidence" value="ECO:0007669"/>
    <property type="project" value="UniProtKB-SubCell"/>
</dbReference>